<evidence type="ECO:0000313" key="3">
    <source>
        <dbReference type="Proteomes" id="UP000658278"/>
    </source>
</evidence>
<dbReference type="EMBL" id="JAENII010000001">
    <property type="protein sequence ID" value="MBK1825453.1"/>
    <property type="molecule type" value="Genomic_DNA"/>
</dbReference>
<keyword evidence="3" id="KW-1185">Reference proteome</keyword>
<proteinExistence type="predicted"/>
<dbReference type="AlphaFoldDB" id="A0A934V9P3"/>
<protein>
    <submittedName>
        <fullName evidence="2">Uncharacterized protein</fullName>
    </submittedName>
</protein>
<feature type="compositionally biased region" description="Low complexity" evidence="1">
    <location>
        <begin position="56"/>
        <end position="66"/>
    </location>
</feature>
<name>A0A934V9P3_9BACT</name>
<dbReference type="Proteomes" id="UP000658278">
    <property type="component" value="Unassembled WGS sequence"/>
</dbReference>
<organism evidence="2 3">
    <name type="scientific">Haloferula rosea</name>
    <dbReference type="NCBI Taxonomy" id="490093"/>
    <lineage>
        <taxon>Bacteria</taxon>
        <taxon>Pseudomonadati</taxon>
        <taxon>Verrucomicrobiota</taxon>
        <taxon>Verrucomicrobiia</taxon>
        <taxon>Verrucomicrobiales</taxon>
        <taxon>Verrucomicrobiaceae</taxon>
        <taxon>Haloferula</taxon>
    </lineage>
</organism>
<evidence type="ECO:0000256" key="1">
    <source>
        <dbReference type="SAM" id="MobiDB-lite"/>
    </source>
</evidence>
<accession>A0A934V9P3</accession>
<sequence>MKYHLLAILPGLTLAGSFPDDDGIAEDTPGIWASSAAVDRGPVDATVPDGATTSHGSPADAIGASDASDDPTVGVVSLGDGGAATLRLSVPVADGSGADLAVFENGFSSAFLELAHVEVSSDGIHFVRFPSISQTQTDTQIGTFAFNGIDPTDLHNLAGKYEAGIGTPFDLAELRGVDPRLDVSHVTHVRVIDVVGSIDPNLGTTDSLGNPINDPFKTNFATGGFDLDAVGAMQAAPTNLPAWTTHHFPTGGATGDEEDPDGDRIPNLLEYATAGDPVHPSGPPLQFAYSGPSPQLTWRKANNRTGVTLILQGSSNLVDWTDLASSTDSAATSGLILGVAVSETAQDSLVTASVTANYTFFRLKAER</sequence>
<evidence type="ECO:0000313" key="2">
    <source>
        <dbReference type="EMBL" id="MBK1825453.1"/>
    </source>
</evidence>
<comment type="caution">
    <text evidence="2">The sequence shown here is derived from an EMBL/GenBank/DDBJ whole genome shotgun (WGS) entry which is preliminary data.</text>
</comment>
<gene>
    <name evidence="2" type="ORF">JIN81_00355</name>
</gene>
<dbReference type="RefSeq" id="WP_200275064.1">
    <property type="nucleotide sequence ID" value="NZ_JAENII010000001.1"/>
</dbReference>
<reference evidence="2" key="1">
    <citation type="submission" date="2021-01" db="EMBL/GenBank/DDBJ databases">
        <title>Modified the classification status of verrucomicrobia.</title>
        <authorList>
            <person name="Feng X."/>
        </authorList>
    </citation>
    <scope>NUCLEOTIDE SEQUENCE</scope>
    <source>
        <strain evidence="2">KCTC 22201</strain>
    </source>
</reference>
<feature type="region of interest" description="Disordered" evidence="1">
    <location>
        <begin position="42"/>
        <end position="68"/>
    </location>
</feature>